<evidence type="ECO:0000313" key="2">
    <source>
        <dbReference type="Proteomes" id="UP000319700"/>
    </source>
</evidence>
<dbReference type="EMBL" id="RCZH01000021">
    <property type="protein sequence ID" value="TPG33352.1"/>
    <property type="molecule type" value="Genomic_DNA"/>
</dbReference>
<gene>
    <name evidence="1" type="ORF">EAH81_23820</name>
</gene>
<dbReference type="Proteomes" id="UP000319700">
    <property type="component" value="Unassembled WGS sequence"/>
</dbReference>
<organism evidence="1 2">
    <name type="scientific">Flavobacterium pectinovorum</name>
    <dbReference type="NCBI Taxonomy" id="29533"/>
    <lineage>
        <taxon>Bacteria</taxon>
        <taxon>Pseudomonadati</taxon>
        <taxon>Bacteroidota</taxon>
        <taxon>Flavobacteriia</taxon>
        <taxon>Flavobacteriales</taxon>
        <taxon>Flavobacteriaceae</taxon>
        <taxon>Flavobacterium</taxon>
    </lineage>
</organism>
<name>A0A502E8Z1_9FLAO</name>
<reference evidence="1 2" key="1">
    <citation type="journal article" date="2019" name="Environ. Microbiol.">
        <title>Species interactions and distinct microbial communities in high Arctic permafrost affected cryosols are associated with the CH4 and CO2 gas fluxes.</title>
        <authorList>
            <person name="Altshuler I."/>
            <person name="Hamel J."/>
            <person name="Turney S."/>
            <person name="Magnuson E."/>
            <person name="Levesque R."/>
            <person name="Greer C."/>
            <person name="Whyte L.G."/>
        </authorList>
    </citation>
    <scope>NUCLEOTIDE SEQUENCE [LARGE SCALE GENOMIC DNA]</scope>
    <source>
        <strain evidence="1 2">42</strain>
    </source>
</reference>
<dbReference type="OrthoDB" id="1362120at2"/>
<evidence type="ECO:0000313" key="1">
    <source>
        <dbReference type="EMBL" id="TPG33352.1"/>
    </source>
</evidence>
<comment type="caution">
    <text evidence="1">The sequence shown here is derived from an EMBL/GenBank/DDBJ whole genome shotgun (WGS) entry which is preliminary data.</text>
</comment>
<proteinExistence type="predicted"/>
<keyword evidence="2" id="KW-1185">Reference proteome</keyword>
<sequence length="102" mass="12352">MKDNKLYHILDLIEEIDKVDKMLALHKDSDSDLMSSQYKNQKLKLSNYLVKELLTNSDNRTEVMYIIKLFIEKFYNNEMRHLQFEENDNLKKIEDVFIENYA</sequence>
<accession>A0A502E8Z1</accession>
<dbReference type="AlphaFoldDB" id="A0A502E8Z1"/>
<protein>
    <submittedName>
        <fullName evidence="1">Uncharacterized protein</fullName>
    </submittedName>
</protein>
<dbReference type="RefSeq" id="WP_140511434.1">
    <property type="nucleotide sequence ID" value="NZ_RCZH01000021.1"/>
</dbReference>